<keyword evidence="2" id="KW-1185">Reference proteome</keyword>
<evidence type="ECO:0000313" key="2">
    <source>
        <dbReference type="Proteomes" id="UP001066276"/>
    </source>
</evidence>
<gene>
    <name evidence="1" type="ORF">NDU88_000259</name>
</gene>
<sequence>MSYPRCGGGLRITGCDELPSPQRRFTHGERVSLNDCTVPRAAALGLWEWASPSRTWQRGGYLMPSPTSASYARLLGGWGYRRKWGTSRGRASVLGEQMRTRAASPSGRCVTSKTVIVKASRFGSYVVLTHSPSERMDT</sequence>
<accession>A0AAV7LI16</accession>
<evidence type="ECO:0000313" key="1">
    <source>
        <dbReference type="EMBL" id="KAJ1087065.1"/>
    </source>
</evidence>
<organism evidence="1 2">
    <name type="scientific">Pleurodeles waltl</name>
    <name type="common">Iberian ribbed newt</name>
    <dbReference type="NCBI Taxonomy" id="8319"/>
    <lineage>
        <taxon>Eukaryota</taxon>
        <taxon>Metazoa</taxon>
        <taxon>Chordata</taxon>
        <taxon>Craniata</taxon>
        <taxon>Vertebrata</taxon>
        <taxon>Euteleostomi</taxon>
        <taxon>Amphibia</taxon>
        <taxon>Batrachia</taxon>
        <taxon>Caudata</taxon>
        <taxon>Salamandroidea</taxon>
        <taxon>Salamandridae</taxon>
        <taxon>Pleurodelinae</taxon>
        <taxon>Pleurodeles</taxon>
    </lineage>
</organism>
<name>A0AAV7LI16_PLEWA</name>
<protein>
    <submittedName>
        <fullName evidence="1">Uncharacterized protein</fullName>
    </submittedName>
</protein>
<dbReference type="Proteomes" id="UP001066276">
    <property type="component" value="Chromosome 11"/>
</dbReference>
<dbReference type="EMBL" id="JANPWB010000015">
    <property type="protein sequence ID" value="KAJ1087065.1"/>
    <property type="molecule type" value="Genomic_DNA"/>
</dbReference>
<proteinExistence type="predicted"/>
<reference evidence="1" key="1">
    <citation type="journal article" date="2022" name="bioRxiv">
        <title>Sequencing and chromosome-scale assembly of the giantPleurodeles waltlgenome.</title>
        <authorList>
            <person name="Brown T."/>
            <person name="Elewa A."/>
            <person name="Iarovenko S."/>
            <person name="Subramanian E."/>
            <person name="Araus A.J."/>
            <person name="Petzold A."/>
            <person name="Susuki M."/>
            <person name="Suzuki K.-i.T."/>
            <person name="Hayashi T."/>
            <person name="Toyoda A."/>
            <person name="Oliveira C."/>
            <person name="Osipova E."/>
            <person name="Leigh N.D."/>
            <person name="Simon A."/>
            <person name="Yun M.H."/>
        </authorList>
    </citation>
    <scope>NUCLEOTIDE SEQUENCE</scope>
    <source>
        <strain evidence="1">20211129_DDA</strain>
        <tissue evidence="1">Liver</tissue>
    </source>
</reference>
<comment type="caution">
    <text evidence="1">The sequence shown here is derived from an EMBL/GenBank/DDBJ whole genome shotgun (WGS) entry which is preliminary data.</text>
</comment>
<dbReference type="AlphaFoldDB" id="A0AAV7LI16"/>